<proteinExistence type="predicted"/>
<evidence type="ECO:0000313" key="3">
    <source>
        <dbReference type="Proteomes" id="UP001500683"/>
    </source>
</evidence>
<dbReference type="Proteomes" id="UP001500683">
    <property type="component" value="Unassembled WGS sequence"/>
</dbReference>
<comment type="caution">
    <text evidence="2">The sequence shown here is derived from an EMBL/GenBank/DDBJ whole genome shotgun (WGS) entry which is preliminary data.</text>
</comment>
<protein>
    <submittedName>
        <fullName evidence="2">Uncharacterized protein</fullName>
    </submittedName>
</protein>
<evidence type="ECO:0000256" key="1">
    <source>
        <dbReference type="SAM" id="MobiDB-lite"/>
    </source>
</evidence>
<keyword evidence="3" id="KW-1185">Reference proteome</keyword>
<feature type="compositionally biased region" description="Polar residues" evidence="1">
    <location>
        <begin position="1"/>
        <end position="10"/>
    </location>
</feature>
<dbReference type="EMBL" id="BAAAZG010000014">
    <property type="protein sequence ID" value="GAA4068704.1"/>
    <property type="molecule type" value="Genomic_DNA"/>
</dbReference>
<accession>A0ABP7VJR1</accession>
<evidence type="ECO:0000313" key="2">
    <source>
        <dbReference type="EMBL" id="GAA4068704.1"/>
    </source>
</evidence>
<name>A0ABP7VJR1_9ACTN</name>
<organism evidence="2 3">
    <name type="scientific">Actinomadura miaoliensis</name>
    <dbReference type="NCBI Taxonomy" id="430685"/>
    <lineage>
        <taxon>Bacteria</taxon>
        <taxon>Bacillati</taxon>
        <taxon>Actinomycetota</taxon>
        <taxon>Actinomycetes</taxon>
        <taxon>Streptosporangiales</taxon>
        <taxon>Thermomonosporaceae</taxon>
        <taxon>Actinomadura</taxon>
    </lineage>
</organism>
<reference evidence="3" key="1">
    <citation type="journal article" date="2019" name="Int. J. Syst. Evol. Microbiol.">
        <title>The Global Catalogue of Microorganisms (GCM) 10K type strain sequencing project: providing services to taxonomists for standard genome sequencing and annotation.</title>
        <authorList>
            <consortium name="The Broad Institute Genomics Platform"/>
            <consortium name="The Broad Institute Genome Sequencing Center for Infectious Disease"/>
            <person name="Wu L."/>
            <person name="Ma J."/>
        </authorList>
    </citation>
    <scope>NUCLEOTIDE SEQUENCE [LARGE SCALE GENOMIC DNA]</scope>
    <source>
        <strain evidence="3">JCM 16702</strain>
    </source>
</reference>
<sequence>MRVTNRSNAVTGRILDPDGVAPHPPAGGPQAPFRALLPAHIDPSVDRVPLRHQVVTAVHAVQGGGDQVAAVVSAGGRHVADLALARPPVGGEVDQVGGFGAFGAAQAVVRYSASLVWKVALARR</sequence>
<feature type="region of interest" description="Disordered" evidence="1">
    <location>
        <begin position="1"/>
        <end position="31"/>
    </location>
</feature>
<gene>
    <name evidence="2" type="ORF">GCM10022214_24610</name>
</gene>